<evidence type="ECO:0008006" key="3">
    <source>
        <dbReference type="Google" id="ProtNLM"/>
    </source>
</evidence>
<evidence type="ECO:0000313" key="1">
    <source>
        <dbReference type="EMBL" id="RAI78524.1"/>
    </source>
</evidence>
<dbReference type="EMBL" id="QLII01000001">
    <property type="protein sequence ID" value="RAI78524.1"/>
    <property type="molecule type" value="Genomic_DNA"/>
</dbReference>
<dbReference type="InterPro" id="IPR026444">
    <property type="entry name" value="Secre_tail"/>
</dbReference>
<reference evidence="1 2" key="1">
    <citation type="submission" date="2018-06" db="EMBL/GenBank/DDBJ databases">
        <title>Spirosoma sp. HMF3257 Genome sequencing and assembly.</title>
        <authorList>
            <person name="Kang H."/>
            <person name="Cha I."/>
            <person name="Kim H."/>
            <person name="Kang J."/>
            <person name="Joh K."/>
        </authorList>
    </citation>
    <scope>NUCLEOTIDE SEQUENCE [LARGE SCALE GENOMIC DNA]</scope>
    <source>
        <strain evidence="1 2">HMF3257</strain>
    </source>
</reference>
<sequence length="364" mass="39133">MIAIQISYAQTVPFTATWSFEGNPNGNTNNPNVGTGGANFVGIGLATGVGAGYVAGQSGQAANILYWSQSGGCNFGEYIQVSVQPLNGQTFTLTSLSFYVNHSVSPMGNTGPQSVRVRSSLDGYGSDLVQQGVSASFQQVNVGLGSSFASLANPVTFRIYACPPNGGGALRLDELTINGTVTSAPLPITLLSFTAQPEGDRVQLAWTTTSEYNADHFLVEHSRDLDEYTTVGEVAAKGTTDTRQYYGLTDLNPQPGVNYYRLKQIDRDGATQSFKPIQAIIRADEPVIAVYPNPANPDRIHFRLWNADAATVRLVTAMGQVVNGRLERQSGEADLVFDEPLPAGLYWLEVLLTSQKRVIKVLVR</sequence>
<dbReference type="InterPro" id="IPR013783">
    <property type="entry name" value="Ig-like_fold"/>
</dbReference>
<name>A0A327NXB3_9BACT</name>
<dbReference type="AlphaFoldDB" id="A0A327NXB3"/>
<accession>A0A327NXB3</accession>
<dbReference type="NCBIfam" id="TIGR04183">
    <property type="entry name" value="Por_Secre_tail"/>
    <property type="match status" value="1"/>
</dbReference>
<gene>
    <name evidence="1" type="ORF">HMF3257_20075</name>
</gene>
<dbReference type="Gene3D" id="2.60.40.10">
    <property type="entry name" value="Immunoglobulins"/>
    <property type="match status" value="1"/>
</dbReference>
<evidence type="ECO:0000313" key="2">
    <source>
        <dbReference type="Proteomes" id="UP000249016"/>
    </source>
</evidence>
<dbReference type="Proteomes" id="UP000249016">
    <property type="component" value="Unassembled WGS sequence"/>
</dbReference>
<comment type="caution">
    <text evidence="1">The sequence shown here is derived from an EMBL/GenBank/DDBJ whole genome shotgun (WGS) entry which is preliminary data.</text>
</comment>
<keyword evidence="2" id="KW-1185">Reference proteome</keyword>
<dbReference type="OrthoDB" id="1490051at2"/>
<organism evidence="1 2">
    <name type="scientific">Spirosoma telluris</name>
    <dbReference type="NCBI Taxonomy" id="2183553"/>
    <lineage>
        <taxon>Bacteria</taxon>
        <taxon>Pseudomonadati</taxon>
        <taxon>Bacteroidota</taxon>
        <taxon>Cytophagia</taxon>
        <taxon>Cytophagales</taxon>
        <taxon>Cytophagaceae</taxon>
        <taxon>Spirosoma</taxon>
    </lineage>
</organism>
<protein>
    <recommendedName>
        <fullName evidence="3">T9SS type A sorting domain-containing protein</fullName>
    </recommendedName>
</protein>
<proteinExistence type="predicted"/>